<dbReference type="Proteomes" id="UP001642540">
    <property type="component" value="Unassembled WGS sequence"/>
</dbReference>
<evidence type="ECO:0000313" key="3">
    <source>
        <dbReference type="Proteomes" id="UP001642540"/>
    </source>
</evidence>
<sequence length="349" mass="39358">MENLEKSVGVLTDTVLKIGSLLNLKLDDVTTRRSRSTSRQTSSSRSRSPIYLGQKRQRSHSSSARTPLRRSRSPFSVPRGENTKARKDWTDDVQKLLSKRDDDALIINAPEDPLIKLLGADPGSSQKHGENFHQHLATRWQEIAKTGLPKDERDKIKSKLKPPPNCEFGAPILNAELAKAVIPIVRSRDDELSRVQSNLQISIAGMGHLLSTLLNDKEPIQREKLISDISDTGRFLTGTQYSLSLLRRRIIKDNVKDVAIKELLHETPIYPNLFEADISQKIKQMQSLTKVGNDITKPSGTLPRLDPRTPFKKSDSLRTPTSSKQTLNSFRPLPSYRTKRGRSGRYPRM</sequence>
<name>A0ABP1QX45_9HEXA</name>
<feature type="compositionally biased region" description="Basic residues" evidence="1">
    <location>
        <begin position="337"/>
        <end position="349"/>
    </location>
</feature>
<gene>
    <name evidence="2" type="ORF">ODALV1_LOCUS14689</name>
</gene>
<feature type="compositionally biased region" description="Low complexity" evidence="1">
    <location>
        <begin position="37"/>
        <end position="48"/>
    </location>
</feature>
<proteinExistence type="predicted"/>
<comment type="caution">
    <text evidence="2">The sequence shown here is derived from an EMBL/GenBank/DDBJ whole genome shotgun (WGS) entry which is preliminary data.</text>
</comment>
<dbReference type="PANTHER" id="PTHR34239:SF2">
    <property type="entry name" value="TRANSPOSABLE ELEMENT P TRANSPOSASE_THAP9 CONSERVED DOMAIN-CONTAINING PROTEIN"/>
    <property type="match status" value="1"/>
</dbReference>
<feature type="region of interest" description="Disordered" evidence="1">
    <location>
        <begin position="290"/>
        <end position="349"/>
    </location>
</feature>
<reference evidence="2 3" key="1">
    <citation type="submission" date="2024-08" db="EMBL/GenBank/DDBJ databases">
        <authorList>
            <person name="Cucini C."/>
            <person name="Frati F."/>
        </authorList>
    </citation>
    <scope>NUCLEOTIDE SEQUENCE [LARGE SCALE GENOMIC DNA]</scope>
</reference>
<evidence type="ECO:0000256" key="1">
    <source>
        <dbReference type="SAM" id="MobiDB-lite"/>
    </source>
</evidence>
<feature type="compositionally biased region" description="Polar residues" evidence="1">
    <location>
        <begin position="317"/>
        <end position="329"/>
    </location>
</feature>
<organism evidence="2 3">
    <name type="scientific">Orchesella dallaii</name>
    <dbReference type="NCBI Taxonomy" id="48710"/>
    <lineage>
        <taxon>Eukaryota</taxon>
        <taxon>Metazoa</taxon>
        <taxon>Ecdysozoa</taxon>
        <taxon>Arthropoda</taxon>
        <taxon>Hexapoda</taxon>
        <taxon>Collembola</taxon>
        <taxon>Entomobryomorpha</taxon>
        <taxon>Entomobryoidea</taxon>
        <taxon>Orchesellidae</taxon>
        <taxon>Orchesellinae</taxon>
        <taxon>Orchesella</taxon>
    </lineage>
</organism>
<keyword evidence="3" id="KW-1185">Reference proteome</keyword>
<feature type="compositionally biased region" description="Basic and acidic residues" evidence="1">
    <location>
        <begin position="305"/>
        <end position="316"/>
    </location>
</feature>
<dbReference type="EMBL" id="CAXLJM020000046">
    <property type="protein sequence ID" value="CAL8111059.1"/>
    <property type="molecule type" value="Genomic_DNA"/>
</dbReference>
<accession>A0ABP1QX45</accession>
<evidence type="ECO:0000313" key="2">
    <source>
        <dbReference type="EMBL" id="CAL8111059.1"/>
    </source>
</evidence>
<feature type="region of interest" description="Disordered" evidence="1">
    <location>
        <begin position="29"/>
        <end position="87"/>
    </location>
</feature>
<dbReference type="PANTHER" id="PTHR34239">
    <property type="entry name" value="APPLE DOMAIN-CONTAINING PROTEIN"/>
    <property type="match status" value="1"/>
</dbReference>
<protein>
    <submittedName>
        <fullName evidence="2">Uncharacterized protein</fullName>
    </submittedName>
</protein>